<name>A0A975J091_9BACT</name>
<accession>A0A975J091</accession>
<reference evidence="3" key="1">
    <citation type="submission" date="2021-04" db="EMBL/GenBank/DDBJ databases">
        <title>Luteolibacter sp. 32A isolated from the skin of an Anderson's salamander (Ambystoma andersonii).</title>
        <authorList>
            <person name="Spergser J."/>
            <person name="Busse H.-J."/>
        </authorList>
    </citation>
    <scope>NUCLEOTIDE SEQUENCE</scope>
    <source>
        <strain evidence="3">32A</strain>
    </source>
</reference>
<dbReference type="EMBL" id="CP073100">
    <property type="protein sequence ID" value="QUE51634.1"/>
    <property type="molecule type" value="Genomic_DNA"/>
</dbReference>
<feature type="domain" description="DUF58" evidence="2">
    <location>
        <begin position="197"/>
        <end position="366"/>
    </location>
</feature>
<dbReference type="InterPro" id="IPR002881">
    <property type="entry name" value="DUF58"/>
</dbReference>
<dbReference type="RefSeq" id="WP_211631773.1">
    <property type="nucleotide sequence ID" value="NZ_CP073100.1"/>
</dbReference>
<dbReference type="InterPro" id="IPR036465">
    <property type="entry name" value="vWFA_dom_sf"/>
</dbReference>
<dbReference type="Pfam" id="PF01882">
    <property type="entry name" value="DUF58"/>
    <property type="match status" value="1"/>
</dbReference>
<dbReference type="AlphaFoldDB" id="A0A975J091"/>
<dbReference type="Proteomes" id="UP000676169">
    <property type="component" value="Chromosome"/>
</dbReference>
<evidence type="ECO:0000313" key="4">
    <source>
        <dbReference type="Proteomes" id="UP000676169"/>
    </source>
</evidence>
<organism evidence="3 4">
    <name type="scientific">Luteolibacter ambystomatis</name>
    <dbReference type="NCBI Taxonomy" id="2824561"/>
    <lineage>
        <taxon>Bacteria</taxon>
        <taxon>Pseudomonadati</taxon>
        <taxon>Verrucomicrobiota</taxon>
        <taxon>Verrucomicrobiia</taxon>
        <taxon>Verrucomicrobiales</taxon>
        <taxon>Verrucomicrobiaceae</taxon>
        <taxon>Luteolibacter</taxon>
    </lineage>
</organism>
<keyword evidence="4" id="KW-1185">Reference proteome</keyword>
<gene>
    <name evidence="3" type="ORF">KBB96_01775</name>
</gene>
<dbReference type="SUPFAM" id="SSF53300">
    <property type="entry name" value="vWA-like"/>
    <property type="match status" value="1"/>
</dbReference>
<proteinExistence type="predicted"/>
<feature type="transmembrane region" description="Helical" evidence="1">
    <location>
        <begin position="7"/>
        <end position="25"/>
    </location>
</feature>
<evidence type="ECO:0000259" key="2">
    <source>
        <dbReference type="Pfam" id="PF01882"/>
    </source>
</evidence>
<keyword evidence="1" id="KW-0472">Membrane</keyword>
<protein>
    <submittedName>
        <fullName evidence="3">DUF58 domain-containing protein</fullName>
    </submittedName>
</protein>
<keyword evidence="1" id="KW-0812">Transmembrane</keyword>
<keyword evidence="1" id="KW-1133">Transmembrane helix</keyword>
<dbReference type="KEGG" id="lamb:KBB96_01775"/>
<dbReference type="PANTHER" id="PTHR33608:SF3">
    <property type="entry name" value="SLR2013 PROTEIN"/>
    <property type="match status" value="1"/>
</dbReference>
<dbReference type="PANTHER" id="PTHR33608">
    <property type="entry name" value="BLL2464 PROTEIN"/>
    <property type="match status" value="1"/>
</dbReference>
<evidence type="ECO:0000313" key="3">
    <source>
        <dbReference type="EMBL" id="QUE51634.1"/>
    </source>
</evidence>
<evidence type="ECO:0000256" key="1">
    <source>
        <dbReference type="SAM" id="Phobius"/>
    </source>
</evidence>
<sequence length="434" mass="48702">MRPTSTTVWLVCVWALSGLLVSWYPGAAWPWASIGGMIVLVLLVDALRLRMRPLVDVVRRLPGRFALGEPGDVRLTVANPLGKVQHVEIFDGVPEGSEAGAMPWSGELPAGREIRVIHPVSIPQRGEVRFSPVQMLVRSDWGYWKRLTRHGSVEAVKVYPNYEPVIRFALLAMQHRESPMGIVRRSRPGSSREFHQLREYREGDSLAQVDWKATSRKQSLVSRAYQEQRNQSVIFLLDTGRRMRAMDGELPQFDHCLNAMLLVAHVALRQGDHVGIQSFGGTNRWLPPLKGAHAMPVLLNHLYDYQTTAEPSDFAAAVEKLMTHQRRRALVIVLTNLRGEDGKELVPALQVLSSRHLVLLASLREQSVDQAKEQPVAFFGDALRFAAADRYLMERREVLAELAARGILTLDTTAQELAISLANRYLDIKAAARL</sequence>